<dbReference type="InterPro" id="IPR055593">
    <property type="entry name" value="DUF7169"/>
</dbReference>
<dbReference type="RefSeq" id="WP_045273212.1">
    <property type="nucleotide sequence ID" value="NZ_JYIX01000038.1"/>
</dbReference>
<reference evidence="3 4" key="1">
    <citation type="submission" date="2015-02" db="EMBL/GenBank/DDBJ databases">
        <title>Draft genome sequences of ten Microbacterium spp. with emphasis on heavy metal contaminated environments.</title>
        <authorList>
            <person name="Corretto E."/>
        </authorList>
    </citation>
    <scope>NUCLEOTIDE SEQUENCE [LARGE SCALE GENOMIC DNA]</scope>
    <source>
        <strain evidence="3 4">ARN176</strain>
    </source>
</reference>
<evidence type="ECO:0000313" key="3">
    <source>
        <dbReference type="EMBL" id="KJL31902.1"/>
    </source>
</evidence>
<protein>
    <submittedName>
        <fullName evidence="3">Uncharacterized protein</fullName>
    </submittedName>
</protein>
<dbReference type="STRING" id="582680.RS86_03183"/>
<dbReference type="Pfam" id="PF23773">
    <property type="entry name" value="DUF7169"/>
    <property type="match status" value="1"/>
</dbReference>
<gene>
    <name evidence="3" type="ORF">RS86_03183</name>
</gene>
<dbReference type="EMBL" id="JYIX01000038">
    <property type="protein sequence ID" value="KJL31902.1"/>
    <property type="molecule type" value="Genomic_DNA"/>
</dbReference>
<feature type="coiled-coil region" evidence="1">
    <location>
        <begin position="68"/>
        <end position="95"/>
    </location>
</feature>
<evidence type="ECO:0000256" key="2">
    <source>
        <dbReference type="SAM" id="MobiDB-lite"/>
    </source>
</evidence>
<feature type="region of interest" description="Disordered" evidence="2">
    <location>
        <begin position="36"/>
        <end position="58"/>
    </location>
</feature>
<sequence length="99" mass="10583">MAAPAPTDALDTLELFGAAYLRTHALIGDAAEAQWQAGATPRPIEDTTERSKGPVSDPTVYHLLDGRRIALREAVIEAEKSLREAEAAMADAIARLEGK</sequence>
<organism evidence="3 4">
    <name type="scientific">Microbacterium azadirachtae</name>
    <dbReference type="NCBI Taxonomy" id="582680"/>
    <lineage>
        <taxon>Bacteria</taxon>
        <taxon>Bacillati</taxon>
        <taxon>Actinomycetota</taxon>
        <taxon>Actinomycetes</taxon>
        <taxon>Micrococcales</taxon>
        <taxon>Microbacteriaceae</taxon>
        <taxon>Microbacterium</taxon>
    </lineage>
</organism>
<keyword evidence="1" id="KW-0175">Coiled coil</keyword>
<evidence type="ECO:0000256" key="1">
    <source>
        <dbReference type="SAM" id="Coils"/>
    </source>
</evidence>
<accession>A0A0F0LFA2</accession>
<dbReference type="AlphaFoldDB" id="A0A0F0LFA2"/>
<feature type="compositionally biased region" description="Basic and acidic residues" evidence="2">
    <location>
        <begin position="43"/>
        <end position="52"/>
    </location>
</feature>
<dbReference type="PATRIC" id="fig|582680.6.peg.3264"/>
<comment type="caution">
    <text evidence="3">The sequence shown here is derived from an EMBL/GenBank/DDBJ whole genome shotgun (WGS) entry which is preliminary data.</text>
</comment>
<name>A0A0F0LFA2_9MICO</name>
<keyword evidence="4" id="KW-1185">Reference proteome</keyword>
<evidence type="ECO:0000313" key="4">
    <source>
        <dbReference type="Proteomes" id="UP000033740"/>
    </source>
</evidence>
<dbReference type="Proteomes" id="UP000033740">
    <property type="component" value="Unassembled WGS sequence"/>
</dbReference>
<proteinExistence type="predicted"/>